<organism evidence="4 5">
    <name type="scientific">Rhododendron simsii</name>
    <name type="common">Sims's rhododendron</name>
    <dbReference type="NCBI Taxonomy" id="118357"/>
    <lineage>
        <taxon>Eukaryota</taxon>
        <taxon>Viridiplantae</taxon>
        <taxon>Streptophyta</taxon>
        <taxon>Embryophyta</taxon>
        <taxon>Tracheophyta</taxon>
        <taxon>Spermatophyta</taxon>
        <taxon>Magnoliopsida</taxon>
        <taxon>eudicotyledons</taxon>
        <taxon>Gunneridae</taxon>
        <taxon>Pentapetalae</taxon>
        <taxon>asterids</taxon>
        <taxon>Ericales</taxon>
        <taxon>Ericaceae</taxon>
        <taxon>Ericoideae</taxon>
        <taxon>Rhodoreae</taxon>
        <taxon>Rhododendron</taxon>
    </lineage>
</organism>
<feature type="compositionally biased region" description="Basic and acidic residues" evidence="1">
    <location>
        <begin position="76"/>
        <end position="91"/>
    </location>
</feature>
<proteinExistence type="predicted"/>
<name>A0A834LGI9_RHOSS</name>
<evidence type="ECO:0000313" key="5">
    <source>
        <dbReference type="Proteomes" id="UP000626092"/>
    </source>
</evidence>
<evidence type="ECO:0000256" key="2">
    <source>
        <dbReference type="SAM" id="Phobius"/>
    </source>
</evidence>
<dbReference type="InterPro" id="IPR013087">
    <property type="entry name" value="Znf_C2H2_type"/>
</dbReference>
<evidence type="ECO:0000259" key="3">
    <source>
        <dbReference type="PROSITE" id="PS00028"/>
    </source>
</evidence>
<keyword evidence="2" id="KW-0472">Membrane</keyword>
<keyword evidence="2" id="KW-1133">Transmembrane helix</keyword>
<dbReference type="PANTHER" id="PTHR21385:SF0">
    <property type="entry name" value="RE51073P"/>
    <property type="match status" value="1"/>
</dbReference>
<dbReference type="Proteomes" id="UP000626092">
    <property type="component" value="Unassembled WGS sequence"/>
</dbReference>
<feature type="region of interest" description="Disordered" evidence="1">
    <location>
        <begin position="73"/>
        <end position="94"/>
    </location>
</feature>
<dbReference type="PROSITE" id="PS00028">
    <property type="entry name" value="ZINC_FINGER_C2H2_1"/>
    <property type="match status" value="1"/>
</dbReference>
<comment type="caution">
    <text evidence="4">The sequence shown here is derived from an EMBL/GenBank/DDBJ whole genome shotgun (WGS) entry which is preliminary data.</text>
</comment>
<keyword evidence="2" id="KW-0812">Transmembrane</keyword>
<accession>A0A834LGI9</accession>
<dbReference type="PANTHER" id="PTHR21385">
    <property type="entry name" value="ZINC FINGER PROTEIN-RELATED"/>
    <property type="match status" value="1"/>
</dbReference>
<evidence type="ECO:0000313" key="4">
    <source>
        <dbReference type="EMBL" id="KAF7134936.1"/>
    </source>
</evidence>
<dbReference type="AlphaFoldDB" id="A0A834LGI9"/>
<reference evidence="4" key="1">
    <citation type="submission" date="2019-11" db="EMBL/GenBank/DDBJ databases">
        <authorList>
            <person name="Liu Y."/>
            <person name="Hou J."/>
            <person name="Li T.-Q."/>
            <person name="Guan C.-H."/>
            <person name="Wu X."/>
            <person name="Wu H.-Z."/>
            <person name="Ling F."/>
            <person name="Zhang R."/>
            <person name="Shi X.-G."/>
            <person name="Ren J.-P."/>
            <person name="Chen E.-F."/>
            <person name="Sun J.-M."/>
        </authorList>
    </citation>
    <scope>NUCLEOTIDE SEQUENCE</scope>
    <source>
        <strain evidence="4">Adult_tree_wgs_1</strain>
        <tissue evidence="4">Leaves</tissue>
    </source>
</reference>
<evidence type="ECO:0000256" key="1">
    <source>
        <dbReference type="SAM" id="MobiDB-lite"/>
    </source>
</evidence>
<dbReference type="OrthoDB" id="4507at2759"/>
<sequence>MSLDTLATQIAALEVQQNSPSDCTCGGTFVPAYVELVCPGIGRCTRDRGPEDKLSQDRNFRMTYPTLFFSSRVKHEKRERERERERERDGQDESDAVVHAPLYSAFWTRDNYSGKSGGSLSLSLHKPTQIIDTEVYAAESLQIIGFYFDQRTQKQEEQHTHEVHCSRERSRAAWKIIEEYLMPFVEREKYEISRDCRLHPENDFFRDQEQHKIPVDINEWRCGYCKKIFQAEKFLDQHFDSRHYDLLNVSHSKCLADLCGALHCDLVVDSNSKLSKTKCNTAAAARNHHLCESLASSCFPVNHSPSANRLHELFLRQFCDAHTCSGGQKPFSRGRRKQTSILYLAISILTLMLLPIFYVIVYLYQRENRKGTQVLKRISELGQKAKPS</sequence>
<feature type="domain" description="C2H2-type" evidence="3">
    <location>
        <begin position="222"/>
        <end position="243"/>
    </location>
</feature>
<feature type="transmembrane region" description="Helical" evidence="2">
    <location>
        <begin position="341"/>
        <end position="364"/>
    </location>
</feature>
<dbReference type="EMBL" id="WJXA01000008">
    <property type="protein sequence ID" value="KAF7134936.1"/>
    <property type="molecule type" value="Genomic_DNA"/>
</dbReference>
<keyword evidence="5" id="KW-1185">Reference proteome</keyword>
<protein>
    <recommendedName>
        <fullName evidence="3">C2H2-type domain-containing protein</fullName>
    </recommendedName>
</protein>
<gene>
    <name evidence="4" type="ORF">RHSIM_Rhsim08G0184900</name>
</gene>